<name>A0A514DJU9_9CAUD</name>
<gene>
    <name evidence="1" type="primary">24</name>
    <name evidence="1" type="ORF">SEA_EVY_24</name>
</gene>
<dbReference type="EMBL" id="MK977711">
    <property type="protein sequence ID" value="QDH93893.1"/>
    <property type="molecule type" value="Genomic_DNA"/>
</dbReference>
<protein>
    <submittedName>
        <fullName evidence="1">Uncharacterized protein</fullName>
    </submittedName>
</protein>
<accession>A0A514DJU9</accession>
<sequence>MSDEIENDVFDEDTSSVVNTIMLMRIYDMLTCIARGVNPQEAEVIFRGHQLGKIFGPAPSFDMGEDMSEADTTEE</sequence>
<dbReference type="Proteomes" id="UP000315413">
    <property type="component" value="Segment"/>
</dbReference>
<evidence type="ECO:0000313" key="1">
    <source>
        <dbReference type="EMBL" id="QDH93893.1"/>
    </source>
</evidence>
<organism evidence="1 2">
    <name type="scientific">Streptomyces phage Evy</name>
    <dbReference type="NCBI Taxonomy" id="2588514"/>
    <lineage>
        <taxon>Viruses</taxon>
        <taxon>Duplodnaviria</taxon>
        <taxon>Heunggongvirae</taxon>
        <taxon>Uroviricota</taxon>
        <taxon>Caudoviricetes</taxon>
        <taxon>Stanwilliamsviridae</taxon>
        <taxon>Boydwoodruffvirinae</taxon>
        <taxon>Samistivirus</taxon>
        <taxon>Samistivirus evy</taxon>
    </lineage>
</organism>
<evidence type="ECO:0000313" key="2">
    <source>
        <dbReference type="Proteomes" id="UP000315413"/>
    </source>
</evidence>
<reference evidence="1 2" key="1">
    <citation type="submission" date="2019-05" db="EMBL/GenBank/DDBJ databases">
        <authorList>
            <person name="Anderson M.E."/>
            <person name="Poser W.S.A."/>
            <person name="Smith D.I."/>
            <person name="Mcgriff A.K."/>
            <person name="Powell E.A."/>
            <person name="Stamm J."/>
            <person name="Caruso S.M."/>
            <person name="Garlena R.A."/>
            <person name="Russell D.A."/>
            <person name="Pope W.H."/>
            <person name="Jacobs-Sera D."/>
            <person name="Hatfull G.F."/>
        </authorList>
    </citation>
    <scope>NUCLEOTIDE SEQUENCE [LARGE SCALE GENOMIC DNA]</scope>
</reference>
<keyword evidence="2" id="KW-1185">Reference proteome</keyword>
<proteinExistence type="predicted"/>
<dbReference type="GeneID" id="65121265"/>
<dbReference type="KEGG" id="vg:65121265"/>
<dbReference type="RefSeq" id="YP_010103402.1">
    <property type="nucleotide sequence ID" value="NC_055809.1"/>
</dbReference>